<evidence type="ECO:0000256" key="1">
    <source>
        <dbReference type="SAM" id="MobiDB-lite"/>
    </source>
</evidence>
<proteinExistence type="predicted"/>
<organism evidence="3 4">
    <name type="scientific">Streptosporangium becharense</name>
    <dbReference type="NCBI Taxonomy" id="1816182"/>
    <lineage>
        <taxon>Bacteria</taxon>
        <taxon>Bacillati</taxon>
        <taxon>Actinomycetota</taxon>
        <taxon>Actinomycetes</taxon>
        <taxon>Streptosporangiales</taxon>
        <taxon>Streptosporangiaceae</taxon>
        <taxon>Streptosporangium</taxon>
    </lineage>
</organism>
<dbReference type="SUPFAM" id="SSF63829">
    <property type="entry name" value="Calcium-dependent phosphotriesterase"/>
    <property type="match status" value="1"/>
</dbReference>
<evidence type="ECO:0000313" key="3">
    <source>
        <dbReference type="EMBL" id="MBB5822111.1"/>
    </source>
</evidence>
<dbReference type="InterPro" id="IPR022060">
    <property type="entry name" value="DUF3616"/>
</dbReference>
<comment type="caution">
    <text evidence="3">The sequence shown here is derived from an EMBL/GenBank/DDBJ whole genome shotgun (WGS) entry which is preliminary data.</text>
</comment>
<dbReference type="RefSeq" id="WP_184544288.1">
    <property type="nucleotide sequence ID" value="NZ_JACHMP010000001.1"/>
</dbReference>
<evidence type="ECO:0000259" key="2">
    <source>
        <dbReference type="Pfam" id="PF12275"/>
    </source>
</evidence>
<gene>
    <name evidence="3" type="ORF">F4562_005173</name>
</gene>
<keyword evidence="4" id="KW-1185">Reference proteome</keyword>
<sequence>MFVERQVELRFDVVSREAETHTNLSAVRVDGADVWVAGDETATVERLTFRDDRYDDQRTFHLADFVDLPAGREDEADIEGLARADGWLWAVGSHSLKRRRVKAHHSPDRARRRLADVVREENRYILLRLPLAGAVPVREDGTRRAEILSGAGRNLADLIAKDPHLGPFVSIPSKDNGLDIEGIAVVGTRLFVGLRGPVLRGWAVLLEIRPESDPRRPGRLRLAPIDGRPYRTHFLDLGGLGVRDLCPYGDDLLILAGPTMSLDGPIRVLRWRPEDGPSVTHRVETVVDLPHGDRHDHAEGIAVVDDGRLLVVYDNPAAARLTPEGGVFADIVKITGPAPALRVSPDGETRRAPGGLSAAGRPGGSQPSPEGVG</sequence>
<dbReference type="Proteomes" id="UP000540685">
    <property type="component" value="Unassembled WGS sequence"/>
</dbReference>
<reference evidence="3 4" key="1">
    <citation type="submission" date="2020-08" db="EMBL/GenBank/DDBJ databases">
        <title>Sequencing the genomes of 1000 actinobacteria strains.</title>
        <authorList>
            <person name="Klenk H.-P."/>
        </authorList>
    </citation>
    <scope>NUCLEOTIDE SEQUENCE [LARGE SCALE GENOMIC DNA]</scope>
    <source>
        <strain evidence="3 4">DSM 46887</strain>
    </source>
</reference>
<feature type="domain" description="DUF3616" evidence="2">
    <location>
        <begin position="23"/>
        <end position="330"/>
    </location>
</feature>
<evidence type="ECO:0000313" key="4">
    <source>
        <dbReference type="Proteomes" id="UP000540685"/>
    </source>
</evidence>
<dbReference type="AlphaFoldDB" id="A0A7W9IKS2"/>
<protein>
    <recommendedName>
        <fullName evidence="2">DUF3616 domain-containing protein</fullName>
    </recommendedName>
</protein>
<name>A0A7W9IKS2_9ACTN</name>
<feature type="region of interest" description="Disordered" evidence="1">
    <location>
        <begin position="339"/>
        <end position="373"/>
    </location>
</feature>
<dbReference type="Pfam" id="PF12275">
    <property type="entry name" value="DUF3616"/>
    <property type="match status" value="1"/>
</dbReference>
<dbReference type="EMBL" id="JACHMP010000001">
    <property type="protein sequence ID" value="MBB5822111.1"/>
    <property type="molecule type" value="Genomic_DNA"/>
</dbReference>
<accession>A0A7W9IKS2</accession>